<name>A0A6M4H4B0_9PROT</name>
<keyword evidence="1" id="KW-1133">Transmembrane helix</keyword>
<dbReference type="GO" id="GO:0016020">
    <property type="term" value="C:membrane"/>
    <property type="evidence" value="ECO:0007669"/>
    <property type="project" value="GOC"/>
</dbReference>
<dbReference type="EMBL" id="CP053073">
    <property type="protein sequence ID" value="QJR14125.1"/>
    <property type="molecule type" value="Genomic_DNA"/>
</dbReference>
<keyword evidence="1" id="KW-0812">Transmembrane</keyword>
<dbReference type="GO" id="GO:0046521">
    <property type="term" value="P:sphingoid catabolic process"/>
    <property type="evidence" value="ECO:0007669"/>
    <property type="project" value="TreeGrafter"/>
</dbReference>
<dbReference type="InParanoid" id="A0A6M4H4B0"/>
<dbReference type="RefSeq" id="WP_171160911.1">
    <property type="nucleotide sequence ID" value="NZ_CP053073.1"/>
</dbReference>
<feature type="transmembrane region" description="Helical" evidence="1">
    <location>
        <begin position="134"/>
        <end position="152"/>
    </location>
</feature>
<sequence length="183" mass="20177">MKKLAENLTQYAAYHRDRRNIATHFVGVPMIVFAIVLALATMSLPLDLGFPVTIAALVCVAGCAYYLWLDLTLGVAMVATMFVMLAMSSEITHRLPTGATLALAAGIFIVGWIIQFIGHKFEGMKPAFFDDVKQLLIGPLFVCAEAFFLLGAKPQLRRYIEERVGPTVARRDGRPIPIHEEAL</sequence>
<dbReference type="AlphaFoldDB" id="A0A6M4H4B0"/>
<keyword evidence="1" id="KW-0472">Membrane</keyword>
<protein>
    <recommendedName>
        <fullName evidence="4">DUF962 domain-containing protein</fullName>
    </recommendedName>
</protein>
<organism evidence="2 3">
    <name type="scientific">Usitatibacter palustris</name>
    <dbReference type="NCBI Taxonomy" id="2732487"/>
    <lineage>
        <taxon>Bacteria</taxon>
        <taxon>Pseudomonadati</taxon>
        <taxon>Pseudomonadota</taxon>
        <taxon>Betaproteobacteria</taxon>
        <taxon>Nitrosomonadales</taxon>
        <taxon>Usitatibacteraceae</taxon>
        <taxon>Usitatibacter</taxon>
    </lineage>
</organism>
<accession>A0A6M4H4B0</accession>
<evidence type="ECO:0000256" key="1">
    <source>
        <dbReference type="SAM" id="Phobius"/>
    </source>
</evidence>
<dbReference type="Pfam" id="PF06127">
    <property type="entry name" value="Mpo1-like"/>
    <property type="match status" value="1"/>
</dbReference>
<dbReference type="InterPro" id="IPR009305">
    <property type="entry name" value="Mpo1-like"/>
</dbReference>
<feature type="transmembrane region" description="Helical" evidence="1">
    <location>
        <begin position="95"/>
        <end position="114"/>
    </location>
</feature>
<reference evidence="2 3" key="1">
    <citation type="submission" date="2020-04" db="EMBL/GenBank/DDBJ databases">
        <title>Usitatibacter rugosus gen. nov., sp. nov. and Usitatibacter palustris sp. nov., novel members of Usitatibacteraceae fam. nov. within the order Nitrosomonadales isolated from soil.</title>
        <authorList>
            <person name="Huber K.J."/>
            <person name="Neumann-Schaal M."/>
            <person name="Geppert A."/>
            <person name="Luckner M."/>
            <person name="Wanner G."/>
            <person name="Overmann J."/>
        </authorList>
    </citation>
    <scope>NUCLEOTIDE SEQUENCE [LARGE SCALE GENOMIC DNA]</scope>
    <source>
        <strain evidence="2 3">Swamp67</strain>
    </source>
</reference>
<feature type="transmembrane region" description="Helical" evidence="1">
    <location>
        <begin position="54"/>
        <end position="83"/>
    </location>
</feature>
<feature type="transmembrane region" description="Helical" evidence="1">
    <location>
        <begin position="21"/>
        <end position="42"/>
    </location>
</feature>
<evidence type="ECO:0000313" key="2">
    <source>
        <dbReference type="EMBL" id="QJR14125.1"/>
    </source>
</evidence>
<dbReference type="PANTHER" id="PTHR28026">
    <property type="entry name" value="DUF962 DOMAIN PROTEIN (AFU_ORTHOLOGUE AFUA_8G05310)"/>
    <property type="match status" value="1"/>
</dbReference>
<evidence type="ECO:0000313" key="3">
    <source>
        <dbReference type="Proteomes" id="UP000503096"/>
    </source>
</evidence>
<evidence type="ECO:0008006" key="4">
    <source>
        <dbReference type="Google" id="ProtNLM"/>
    </source>
</evidence>
<dbReference type="PANTHER" id="PTHR28026:SF9">
    <property type="entry name" value="2-HYDROXY-PALMITIC ACID DIOXYGENASE MPO1"/>
    <property type="match status" value="1"/>
</dbReference>
<keyword evidence="3" id="KW-1185">Reference proteome</keyword>
<proteinExistence type="predicted"/>
<gene>
    <name evidence="2" type="ORF">DSM104440_00918</name>
</gene>
<dbReference type="Proteomes" id="UP000503096">
    <property type="component" value="Chromosome"/>
</dbReference>
<dbReference type="KEGG" id="upl:DSM104440_00918"/>